<dbReference type="SUPFAM" id="SSF53955">
    <property type="entry name" value="Lysozyme-like"/>
    <property type="match status" value="1"/>
</dbReference>
<keyword evidence="7" id="KW-0645">Protease</keyword>
<feature type="transmembrane region" description="Helical" evidence="19">
    <location>
        <begin position="12"/>
        <end position="34"/>
    </location>
</feature>
<evidence type="ECO:0000256" key="16">
    <source>
        <dbReference type="ARBA" id="ARBA00034000"/>
    </source>
</evidence>
<dbReference type="Gene3D" id="1.10.3810.10">
    <property type="entry name" value="Biosynthetic peptidoglycan transglycosylase-like"/>
    <property type="match status" value="1"/>
</dbReference>
<evidence type="ECO:0000256" key="2">
    <source>
        <dbReference type="ARBA" id="ARBA00004752"/>
    </source>
</evidence>
<evidence type="ECO:0000313" key="22">
    <source>
        <dbReference type="EMBL" id="TMM30562.1"/>
    </source>
</evidence>
<keyword evidence="15" id="KW-0961">Cell wall biogenesis/degradation</keyword>
<dbReference type="OrthoDB" id="9766909at2"/>
<dbReference type="GO" id="GO:0005886">
    <property type="term" value="C:plasma membrane"/>
    <property type="evidence" value="ECO:0007669"/>
    <property type="project" value="UniProtKB-SubCell"/>
</dbReference>
<evidence type="ECO:0000256" key="8">
    <source>
        <dbReference type="ARBA" id="ARBA00022676"/>
    </source>
</evidence>
<dbReference type="InterPro" id="IPR023346">
    <property type="entry name" value="Lysozyme-like_dom_sf"/>
</dbReference>
<name>A0A5S3N6J7_9FLAO</name>
<dbReference type="GO" id="GO:0009252">
    <property type="term" value="P:peptidoglycan biosynthetic process"/>
    <property type="evidence" value="ECO:0007669"/>
    <property type="project" value="UniProtKB-KW"/>
</dbReference>
<comment type="pathway">
    <text evidence="2">Cell wall biogenesis; peptidoglycan biosynthesis.</text>
</comment>
<evidence type="ECO:0000259" key="21">
    <source>
        <dbReference type="Pfam" id="PF00912"/>
    </source>
</evidence>
<reference evidence="22 23" key="1">
    <citation type="submission" date="2019-05" db="EMBL/GenBank/DDBJ databases">
        <title>Polaribacter aestuariivivens sp. nov., isolated from a tidal flat.</title>
        <authorList>
            <person name="Yoon J.-H."/>
        </authorList>
    </citation>
    <scope>NUCLEOTIDE SEQUENCE [LARGE SCALE GENOMIC DNA]</scope>
    <source>
        <strain evidence="22 23">DBTF-3</strain>
    </source>
</reference>
<comment type="similarity">
    <text evidence="4">In the N-terminal section; belongs to the glycosyltransferase 51 family.</text>
</comment>
<organism evidence="22 23">
    <name type="scientific">Polaribacter aestuariivivens</name>
    <dbReference type="NCBI Taxonomy" id="2304626"/>
    <lineage>
        <taxon>Bacteria</taxon>
        <taxon>Pseudomonadati</taxon>
        <taxon>Bacteroidota</taxon>
        <taxon>Flavobacteriia</taxon>
        <taxon>Flavobacteriales</taxon>
        <taxon>Flavobacteriaceae</taxon>
    </lineage>
</organism>
<accession>A0A5S3N6J7</accession>
<dbReference type="InterPro" id="IPR036950">
    <property type="entry name" value="PBP_transglycosylase"/>
</dbReference>
<dbReference type="GO" id="GO:0009002">
    <property type="term" value="F:serine-type D-Ala-D-Ala carboxypeptidase activity"/>
    <property type="evidence" value="ECO:0007669"/>
    <property type="project" value="UniProtKB-EC"/>
</dbReference>
<proteinExistence type="inferred from homology"/>
<keyword evidence="19" id="KW-1133">Transmembrane helix</keyword>
<keyword evidence="19" id="KW-0812">Transmembrane</keyword>
<keyword evidence="10" id="KW-0378">Hydrolase</keyword>
<evidence type="ECO:0000256" key="7">
    <source>
        <dbReference type="ARBA" id="ARBA00022670"/>
    </source>
</evidence>
<comment type="caution">
    <text evidence="22">The sequence shown here is derived from an EMBL/GenBank/DDBJ whole genome shotgun (WGS) entry which is preliminary data.</text>
</comment>
<keyword evidence="13 19" id="KW-0472">Membrane</keyword>
<dbReference type="GO" id="GO:0008955">
    <property type="term" value="F:peptidoglycan glycosyltransferase activity"/>
    <property type="evidence" value="ECO:0007669"/>
    <property type="project" value="UniProtKB-EC"/>
</dbReference>
<evidence type="ECO:0000256" key="13">
    <source>
        <dbReference type="ARBA" id="ARBA00023136"/>
    </source>
</evidence>
<comment type="similarity">
    <text evidence="3">In the C-terminal section; belongs to the transpeptidase family.</text>
</comment>
<evidence type="ECO:0000256" key="14">
    <source>
        <dbReference type="ARBA" id="ARBA00023268"/>
    </source>
</evidence>
<evidence type="ECO:0000256" key="11">
    <source>
        <dbReference type="ARBA" id="ARBA00022960"/>
    </source>
</evidence>
<keyword evidence="8" id="KW-0328">Glycosyltransferase</keyword>
<evidence type="ECO:0000313" key="23">
    <source>
        <dbReference type="Proteomes" id="UP000307140"/>
    </source>
</evidence>
<dbReference type="GO" id="GO:0030288">
    <property type="term" value="C:outer membrane-bounded periplasmic space"/>
    <property type="evidence" value="ECO:0007669"/>
    <property type="project" value="TreeGrafter"/>
</dbReference>
<evidence type="ECO:0000256" key="18">
    <source>
        <dbReference type="SAM" id="MobiDB-lite"/>
    </source>
</evidence>
<keyword evidence="12" id="KW-0573">Peptidoglycan synthesis</keyword>
<comment type="catalytic activity">
    <reaction evidence="16">
        <text>Preferential cleavage: (Ac)2-L-Lys-D-Ala-|-D-Ala. Also transpeptidation of peptidyl-alanyl moieties that are N-acyl substituents of D-alanine.</text>
        <dbReference type="EC" id="3.4.16.4"/>
    </reaction>
</comment>
<dbReference type="PANTHER" id="PTHR32282">
    <property type="entry name" value="BINDING PROTEIN TRANSPEPTIDASE, PUTATIVE-RELATED"/>
    <property type="match status" value="1"/>
</dbReference>
<dbReference type="Proteomes" id="UP000307140">
    <property type="component" value="Unassembled WGS sequence"/>
</dbReference>
<evidence type="ECO:0000256" key="17">
    <source>
        <dbReference type="ARBA" id="ARBA00049902"/>
    </source>
</evidence>
<feature type="domain" description="Glycosyl transferase family 51" evidence="21">
    <location>
        <begin position="64"/>
        <end position="240"/>
    </location>
</feature>
<dbReference type="InterPro" id="IPR012338">
    <property type="entry name" value="Beta-lactam/transpept-like"/>
</dbReference>
<keyword evidence="11" id="KW-0133">Cell shape</keyword>
<gene>
    <name evidence="22" type="ORF">FDT66_07300</name>
</gene>
<evidence type="ECO:0000256" key="5">
    <source>
        <dbReference type="ARBA" id="ARBA00022475"/>
    </source>
</evidence>
<evidence type="ECO:0000256" key="10">
    <source>
        <dbReference type="ARBA" id="ARBA00022801"/>
    </source>
</evidence>
<dbReference type="PANTHER" id="PTHR32282:SF11">
    <property type="entry name" value="PENICILLIN-BINDING PROTEIN 1B"/>
    <property type="match status" value="1"/>
</dbReference>
<dbReference type="SUPFAM" id="SSF56601">
    <property type="entry name" value="beta-lactamase/transpeptidase-like"/>
    <property type="match status" value="1"/>
</dbReference>
<dbReference type="RefSeq" id="WP_138535512.1">
    <property type="nucleotide sequence ID" value="NZ_VANR01000003.1"/>
</dbReference>
<dbReference type="Pfam" id="PF00905">
    <property type="entry name" value="Transpeptidase"/>
    <property type="match status" value="1"/>
</dbReference>
<feature type="region of interest" description="Disordered" evidence="18">
    <location>
        <begin position="740"/>
        <end position="760"/>
    </location>
</feature>
<comment type="catalytic activity">
    <reaction evidence="17">
        <text>[GlcNAc-(1-&gt;4)-Mur2Ac(oyl-L-Ala-gamma-D-Glu-L-Lys-D-Ala-D-Ala)](n)-di-trans,octa-cis-undecaprenyl diphosphate + beta-D-GlcNAc-(1-&gt;4)-Mur2Ac(oyl-L-Ala-gamma-D-Glu-L-Lys-D-Ala-D-Ala)-di-trans,octa-cis-undecaprenyl diphosphate = [GlcNAc-(1-&gt;4)-Mur2Ac(oyl-L-Ala-gamma-D-Glu-L-Lys-D-Ala-D-Ala)](n+1)-di-trans,octa-cis-undecaprenyl diphosphate + di-trans,octa-cis-undecaprenyl diphosphate + H(+)</text>
        <dbReference type="Rhea" id="RHEA:23708"/>
        <dbReference type="Rhea" id="RHEA-COMP:9602"/>
        <dbReference type="Rhea" id="RHEA-COMP:9603"/>
        <dbReference type="ChEBI" id="CHEBI:15378"/>
        <dbReference type="ChEBI" id="CHEBI:58405"/>
        <dbReference type="ChEBI" id="CHEBI:60033"/>
        <dbReference type="ChEBI" id="CHEBI:78435"/>
        <dbReference type="EC" id="2.4.99.28"/>
    </reaction>
</comment>
<dbReference type="InterPro" id="IPR001460">
    <property type="entry name" value="PCN-bd_Tpept"/>
</dbReference>
<dbReference type="GO" id="GO:0008658">
    <property type="term" value="F:penicillin binding"/>
    <property type="evidence" value="ECO:0007669"/>
    <property type="project" value="InterPro"/>
</dbReference>
<evidence type="ECO:0000256" key="9">
    <source>
        <dbReference type="ARBA" id="ARBA00022679"/>
    </source>
</evidence>
<keyword evidence="9" id="KW-0808">Transferase</keyword>
<sequence length="760" mass="85698">MATEKKTDFKKYVKWFWGIILGGFGLILLLFFIASVGGFGPLPSFEELENPQTNLATEVISIDGKTIGKYATENRTPIHFRELPDNLVKALIATEDERFYEHTGIDFKGTARAVLKPGSGGASTITQQLAKNLFTKRASSNIFKRVLQKAKEWIVAVKLERQYTKQEIIAMYLNTQGFLFNASGIRSAARIYFGKEANELDLQESAILVAMLKNPRQFNPNREISKGKSLTRRNVVFAQMYKNGFITKQEKDSLQKLPLKINYTPESHNEGYATYFRGHLQKVMRKWVQEHPKPNGEEYDIFRDGLKIYVTIDSRMQQYAEEAVNEHMANLQSFFFKEQKKNKTAPFYDIEKSDINAILERGKKNSDRYKRLKLAGKSEKYINEVFKKKTEMSVFSHKGDIDTIMSPIDSIRYYKYFLRSGLLSIEPQSGHIKAWVGGVNYKHFKFDAVEQQKRQVGSTFKPFVYATAINQLRMSPCDQLPNIPYTIPKGKYGIPEPWTPENSNQQYGGMLTLKDGLAGSVNTISARLIDMVTPENVVRLAKSAGIKSDIPSNPSIALGAVDLSLLEMVSAYSTFANRGLRVSPMIITRIEDKNGTVLEEFTPETKEVLSEESAYVVLNLLEGVTQSGSGVRLRSNYTGYPKIVTGFPYNFDNAIAGKTGTTQNQSDGWFMGIVPNLATGVWTGGEDRSTHFPGIGYGQGATMSLPSWALFMQKCYADKTLDISKEDFEKPENLFINLNCGESNKKDGEKEELPVEDTDF</sequence>
<dbReference type="InterPro" id="IPR050396">
    <property type="entry name" value="Glycosyltr_51/Transpeptidase"/>
</dbReference>
<dbReference type="GO" id="GO:0008360">
    <property type="term" value="P:regulation of cell shape"/>
    <property type="evidence" value="ECO:0007669"/>
    <property type="project" value="UniProtKB-KW"/>
</dbReference>
<evidence type="ECO:0000256" key="3">
    <source>
        <dbReference type="ARBA" id="ARBA00007090"/>
    </source>
</evidence>
<evidence type="ECO:0000256" key="1">
    <source>
        <dbReference type="ARBA" id="ARBA00004236"/>
    </source>
</evidence>
<dbReference type="InterPro" id="IPR001264">
    <property type="entry name" value="Glyco_trans_51"/>
</dbReference>
<comment type="subcellular location">
    <subcellularLocation>
        <location evidence="1">Cell membrane</location>
    </subcellularLocation>
</comment>
<evidence type="ECO:0000256" key="12">
    <source>
        <dbReference type="ARBA" id="ARBA00022984"/>
    </source>
</evidence>
<keyword evidence="23" id="KW-1185">Reference proteome</keyword>
<dbReference type="Gene3D" id="3.40.710.10">
    <property type="entry name" value="DD-peptidase/beta-lactamase superfamily"/>
    <property type="match status" value="2"/>
</dbReference>
<feature type="domain" description="Penicillin-binding protein transpeptidase" evidence="20">
    <location>
        <begin position="425"/>
        <end position="676"/>
    </location>
</feature>
<evidence type="ECO:0000256" key="19">
    <source>
        <dbReference type="SAM" id="Phobius"/>
    </source>
</evidence>
<protein>
    <submittedName>
        <fullName evidence="22">Penicillin-binding protein</fullName>
    </submittedName>
</protein>
<evidence type="ECO:0000256" key="4">
    <source>
        <dbReference type="ARBA" id="ARBA00007739"/>
    </source>
</evidence>
<evidence type="ECO:0000256" key="15">
    <source>
        <dbReference type="ARBA" id="ARBA00023316"/>
    </source>
</evidence>
<dbReference type="EMBL" id="VANR01000003">
    <property type="protein sequence ID" value="TMM30562.1"/>
    <property type="molecule type" value="Genomic_DNA"/>
</dbReference>
<dbReference type="GO" id="GO:0006508">
    <property type="term" value="P:proteolysis"/>
    <property type="evidence" value="ECO:0007669"/>
    <property type="project" value="UniProtKB-KW"/>
</dbReference>
<feature type="compositionally biased region" description="Basic and acidic residues" evidence="18">
    <location>
        <begin position="743"/>
        <end position="753"/>
    </location>
</feature>
<keyword evidence="14" id="KW-0511">Multifunctional enzyme</keyword>
<keyword evidence="5" id="KW-1003">Cell membrane</keyword>
<evidence type="ECO:0000259" key="20">
    <source>
        <dbReference type="Pfam" id="PF00905"/>
    </source>
</evidence>
<dbReference type="AlphaFoldDB" id="A0A5S3N6J7"/>
<evidence type="ECO:0000256" key="6">
    <source>
        <dbReference type="ARBA" id="ARBA00022645"/>
    </source>
</evidence>
<dbReference type="Pfam" id="PF00912">
    <property type="entry name" value="Transgly"/>
    <property type="match status" value="1"/>
</dbReference>
<keyword evidence="6" id="KW-0121">Carboxypeptidase</keyword>
<dbReference type="GO" id="GO:0071555">
    <property type="term" value="P:cell wall organization"/>
    <property type="evidence" value="ECO:0007669"/>
    <property type="project" value="UniProtKB-KW"/>
</dbReference>